<dbReference type="SMART" id="SM00135">
    <property type="entry name" value="LY"/>
    <property type="match status" value="2"/>
</dbReference>
<dbReference type="Gene3D" id="2.40.128.590">
    <property type="entry name" value="CpcT/CpeT domain"/>
    <property type="match status" value="1"/>
</dbReference>
<dbReference type="InterPro" id="IPR000033">
    <property type="entry name" value="LDLR_classB_rpt"/>
</dbReference>
<dbReference type="PROSITE" id="PS51120">
    <property type="entry name" value="LDLRB"/>
    <property type="match status" value="2"/>
</dbReference>
<evidence type="ECO:0000313" key="3">
    <source>
        <dbReference type="Proteomes" id="UP001186944"/>
    </source>
</evidence>
<dbReference type="GO" id="GO:0016829">
    <property type="term" value="F:lyase activity"/>
    <property type="evidence" value="ECO:0007669"/>
    <property type="project" value="InterPro"/>
</dbReference>
<name>A0AA89BTJ4_PINIB</name>
<accession>A0AA89BTJ4</accession>
<dbReference type="InterPro" id="IPR038672">
    <property type="entry name" value="CpcT/CpeT_sf"/>
</dbReference>
<dbReference type="Gene3D" id="2.120.10.30">
    <property type="entry name" value="TolB, C-terminal domain"/>
    <property type="match status" value="1"/>
</dbReference>
<feature type="repeat" description="LDL-receptor class B" evidence="1">
    <location>
        <begin position="498"/>
        <end position="541"/>
    </location>
</feature>
<feature type="repeat" description="LDL-receptor class B" evidence="1">
    <location>
        <begin position="542"/>
        <end position="585"/>
    </location>
</feature>
<dbReference type="PANTHER" id="PTHR46513">
    <property type="entry name" value="VITELLOGENIN RECEPTOR-LIKE PROTEIN-RELATED-RELATED"/>
    <property type="match status" value="1"/>
</dbReference>
<reference evidence="2" key="1">
    <citation type="submission" date="2019-08" db="EMBL/GenBank/DDBJ databases">
        <title>The improved chromosome-level genome for the pearl oyster Pinctada fucata martensii using PacBio sequencing and Hi-C.</title>
        <authorList>
            <person name="Zheng Z."/>
        </authorList>
    </citation>
    <scope>NUCLEOTIDE SEQUENCE</scope>
    <source>
        <strain evidence="2">ZZ-2019</strain>
        <tissue evidence="2">Adductor muscle</tissue>
    </source>
</reference>
<dbReference type="GO" id="GO:0060070">
    <property type="term" value="P:canonical Wnt signaling pathway"/>
    <property type="evidence" value="ECO:0007669"/>
    <property type="project" value="TreeGrafter"/>
</dbReference>
<dbReference type="AlphaFoldDB" id="A0AA89BTJ4"/>
<protein>
    <submittedName>
        <fullName evidence="2">Uncharacterized protein</fullName>
    </submittedName>
</protein>
<dbReference type="InterPro" id="IPR010404">
    <property type="entry name" value="CpcT/CpeT"/>
</dbReference>
<dbReference type="Pfam" id="PF06206">
    <property type="entry name" value="CpeT"/>
    <property type="match status" value="1"/>
</dbReference>
<gene>
    <name evidence="2" type="ORF">FSP39_023544</name>
</gene>
<dbReference type="GO" id="GO:0017147">
    <property type="term" value="F:Wnt-protein binding"/>
    <property type="evidence" value="ECO:0007669"/>
    <property type="project" value="TreeGrafter"/>
</dbReference>
<dbReference type="SUPFAM" id="SSF63825">
    <property type="entry name" value="YWTD domain"/>
    <property type="match status" value="1"/>
</dbReference>
<dbReference type="GO" id="GO:0042813">
    <property type="term" value="F:Wnt receptor activity"/>
    <property type="evidence" value="ECO:0007669"/>
    <property type="project" value="TreeGrafter"/>
</dbReference>
<dbReference type="EMBL" id="VSWD01000012">
    <property type="protein sequence ID" value="KAK3086791.1"/>
    <property type="molecule type" value="Genomic_DNA"/>
</dbReference>
<dbReference type="Proteomes" id="UP001186944">
    <property type="component" value="Unassembled WGS sequence"/>
</dbReference>
<keyword evidence="3" id="KW-1185">Reference proteome</keyword>
<comment type="caution">
    <text evidence="2">The sequence shown here is derived from an EMBL/GenBank/DDBJ whole genome shotgun (WGS) entry which is preliminary data.</text>
</comment>
<sequence>MEIVLKSLVVIAYFQLISANLEKDLRVLSRILPGIYTNRNQFLRDAKLPSDKRHKSMQAIFRPAEIPFLEDSYNLYVEKYSNYNKQPFRQWIYSFETNHTQKAIILKIYDIKNAAMRRNLARNVNSIKRLNHHDLSTRTECNLLWRRTVGKNFHGTTGPDCVANTNGEKVQVEISASLTATDLLWQEGWYKLSNGKVVFPNNGPTVFNKVKKIKGPRYLPRLSKQIKTFERQYQLKANKRLVKRRKGRRHIFQERKISKQRKDILSDSHVTHKLTRTRFISTFHDIKDALLSGAVVSYFANMSSCLMSGEMPDSVRTFGGPVDVFDIYVVNGDTREVVRFSTSSRRNVEFGVVITILREIKIFQDGTTVVDTYHLHSGDGHVIKQAMAVCKLFNQRSRTGSIKFTTATDIPTKDVTSYDELRIILGKGRTVRMVADLSLCAHYLSNLRYIAGQITGSEILVSNGSAILRVDIRTKTKSVVIFKPFARIIGVAADLEDDWLFWSDVGTDYRGLYKSRINGSEQQILVKDVYEVNGLTVDWVSDHVYWSDAQQSTINVINYDGRGRHVLLSLGAAHEPRGIIADPVVGSPTGIAHFYSIVGAFTLLLRDYVDVTSHKAVVLT</sequence>
<dbReference type="InterPro" id="IPR050778">
    <property type="entry name" value="Cueball_EGF_LRP_Nidogen"/>
</dbReference>
<dbReference type="GO" id="GO:0005886">
    <property type="term" value="C:plasma membrane"/>
    <property type="evidence" value="ECO:0007669"/>
    <property type="project" value="TreeGrafter"/>
</dbReference>
<evidence type="ECO:0000313" key="2">
    <source>
        <dbReference type="EMBL" id="KAK3086791.1"/>
    </source>
</evidence>
<dbReference type="PANTHER" id="PTHR46513:SF13">
    <property type="entry name" value="EGF-LIKE DOMAIN-CONTAINING PROTEIN"/>
    <property type="match status" value="1"/>
</dbReference>
<dbReference type="InterPro" id="IPR011042">
    <property type="entry name" value="6-blade_b-propeller_TolB-like"/>
</dbReference>
<organism evidence="2 3">
    <name type="scientific">Pinctada imbricata</name>
    <name type="common">Atlantic pearl-oyster</name>
    <name type="synonym">Pinctada martensii</name>
    <dbReference type="NCBI Taxonomy" id="66713"/>
    <lineage>
        <taxon>Eukaryota</taxon>
        <taxon>Metazoa</taxon>
        <taxon>Spiralia</taxon>
        <taxon>Lophotrochozoa</taxon>
        <taxon>Mollusca</taxon>
        <taxon>Bivalvia</taxon>
        <taxon>Autobranchia</taxon>
        <taxon>Pteriomorphia</taxon>
        <taxon>Pterioida</taxon>
        <taxon>Pterioidea</taxon>
        <taxon>Pteriidae</taxon>
        <taxon>Pinctada</taxon>
    </lineage>
</organism>
<evidence type="ECO:0000256" key="1">
    <source>
        <dbReference type="PROSITE-ProRule" id="PRU00461"/>
    </source>
</evidence>
<proteinExistence type="predicted"/>